<name>A0ABQ7N378_BRACM</name>
<reference evidence="2 3" key="1">
    <citation type="submission" date="2021-03" db="EMBL/GenBank/DDBJ databases">
        <authorList>
            <person name="King G.J."/>
            <person name="Bancroft I."/>
            <person name="Baten A."/>
            <person name="Bloomfield J."/>
            <person name="Borpatragohain P."/>
            <person name="He Z."/>
            <person name="Irish N."/>
            <person name="Irwin J."/>
            <person name="Liu K."/>
            <person name="Mauleon R.P."/>
            <person name="Moore J."/>
            <person name="Morris R."/>
            <person name="Ostergaard L."/>
            <person name="Wang B."/>
            <person name="Wells R."/>
        </authorList>
    </citation>
    <scope>NUCLEOTIDE SEQUENCE [LARGE SCALE GENOMIC DNA]</scope>
    <source>
        <strain evidence="2">R-o-18</strain>
        <tissue evidence="2">Leaf</tissue>
    </source>
</reference>
<protein>
    <recommendedName>
        <fullName evidence="1">Complex 1 LYR protein domain-containing protein</fullName>
    </recommendedName>
</protein>
<sequence>MNKDFKDQVGKVLCFVWKEKHFISTQHEKKKFALGHKEAIVFLISLGRKATKARKKAFLSATKAIVLLLISLGDKSDKGEKKNCSFIRTWNKGQVISLCRSLLWAGHQYPDYNIREYAKRRTLEGFRMNKNLTDHSKVEKAYAEGKKQLEVVERVVKVYLAYPPKTKNIMELKLQ</sequence>
<evidence type="ECO:0000313" key="2">
    <source>
        <dbReference type="EMBL" id="KAG5405372.1"/>
    </source>
</evidence>
<organism evidence="2 3">
    <name type="scientific">Brassica rapa subsp. trilocularis</name>
    <dbReference type="NCBI Taxonomy" id="1813537"/>
    <lineage>
        <taxon>Eukaryota</taxon>
        <taxon>Viridiplantae</taxon>
        <taxon>Streptophyta</taxon>
        <taxon>Embryophyta</taxon>
        <taxon>Tracheophyta</taxon>
        <taxon>Spermatophyta</taxon>
        <taxon>Magnoliopsida</taxon>
        <taxon>eudicotyledons</taxon>
        <taxon>Gunneridae</taxon>
        <taxon>Pentapetalae</taxon>
        <taxon>rosids</taxon>
        <taxon>malvids</taxon>
        <taxon>Brassicales</taxon>
        <taxon>Brassicaceae</taxon>
        <taxon>Brassiceae</taxon>
        <taxon>Brassica</taxon>
    </lineage>
</organism>
<dbReference type="Pfam" id="PF05347">
    <property type="entry name" value="Complex1_LYR"/>
    <property type="match status" value="1"/>
</dbReference>
<gene>
    <name evidence="2" type="primary">A03g504240.1_BraROA</name>
    <name evidence="2" type="ORF">IGI04_011491</name>
</gene>
<accession>A0ABQ7N378</accession>
<evidence type="ECO:0000313" key="3">
    <source>
        <dbReference type="Proteomes" id="UP000823674"/>
    </source>
</evidence>
<evidence type="ECO:0000259" key="1">
    <source>
        <dbReference type="Pfam" id="PF05347"/>
    </source>
</evidence>
<dbReference type="PANTHER" id="PTHR47158:SF1">
    <property type="entry name" value="OS08G0239000 PROTEIN"/>
    <property type="match status" value="1"/>
</dbReference>
<feature type="domain" description="Complex 1 LYR protein" evidence="1">
    <location>
        <begin position="94"/>
        <end position="151"/>
    </location>
</feature>
<dbReference type="PANTHER" id="PTHR47158">
    <property type="entry name" value="OS08G0239000 PROTEIN"/>
    <property type="match status" value="1"/>
</dbReference>
<comment type="caution">
    <text evidence="2">The sequence shown here is derived from an EMBL/GenBank/DDBJ whole genome shotgun (WGS) entry which is preliminary data.</text>
</comment>
<dbReference type="InterPro" id="IPR045297">
    <property type="entry name" value="Complex1_LYR_LYRM4"/>
</dbReference>
<dbReference type="InterPro" id="IPR008011">
    <property type="entry name" value="Complex1_LYR_dom"/>
</dbReference>
<proteinExistence type="predicted"/>
<dbReference type="EMBL" id="JADBGQ010000003">
    <property type="protein sequence ID" value="KAG5405372.1"/>
    <property type="molecule type" value="Genomic_DNA"/>
</dbReference>
<keyword evidence="3" id="KW-1185">Reference proteome</keyword>
<dbReference type="Proteomes" id="UP000823674">
    <property type="component" value="Chromosome A03"/>
</dbReference>
<dbReference type="CDD" id="cd20264">
    <property type="entry name" value="Complex1_LYR_LYRM4"/>
    <property type="match status" value="1"/>
</dbReference>